<dbReference type="Gene3D" id="3.10.110.10">
    <property type="entry name" value="Ubiquitin Conjugating Enzyme"/>
    <property type="match status" value="1"/>
</dbReference>
<evidence type="ECO:0000256" key="3">
    <source>
        <dbReference type="ARBA" id="ARBA00022801"/>
    </source>
</evidence>
<comment type="catalytic activity">
    <reaction evidence="6">
        <text>ATP + H2O = ADP + phosphate + H(+)</text>
        <dbReference type="Rhea" id="RHEA:13065"/>
        <dbReference type="ChEBI" id="CHEBI:15377"/>
        <dbReference type="ChEBI" id="CHEBI:15378"/>
        <dbReference type="ChEBI" id="CHEBI:30616"/>
        <dbReference type="ChEBI" id="CHEBI:43474"/>
        <dbReference type="ChEBI" id="CHEBI:456216"/>
        <dbReference type="EC" id="3.6.4.13"/>
    </reaction>
</comment>
<dbReference type="EC" id="3.6.4.13" evidence="1"/>
<dbReference type="OrthoDB" id="5600252at2759"/>
<evidence type="ECO:0000256" key="6">
    <source>
        <dbReference type="ARBA" id="ARBA00047984"/>
    </source>
</evidence>
<dbReference type="InterPro" id="IPR006575">
    <property type="entry name" value="RWD_dom"/>
</dbReference>
<evidence type="ECO:0000256" key="5">
    <source>
        <dbReference type="ARBA" id="ARBA00022840"/>
    </source>
</evidence>
<keyword evidence="3 11" id="KW-0378">Hydrolase</keyword>
<reference evidence="11" key="1">
    <citation type="submission" date="2022-07" db="EMBL/GenBank/DDBJ databases">
        <title>Phylogenomic reconstructions and comparative analyses of Kickxellomycotina fungi.</title>
        <authorList>
            <person name="Reynolds N.K."/>
            <person name="Stajich J.E."/>
            <person name="Barry K."/>
            <person name="Grigoriev I.V."/>
            <person name="Crous P."/>
            <person name="Smith M.E."/>
        </authorList>
    </citation>
    <scope>NUCLEOTIDE SEQUENCE</scope>
    <source>
        <strain evidence="11">NBRC 105414</strain>
    </source>
</reference>
<gene>
    <name evidence="11" type="primary">ucp12</name>
    <name evidence="11" type="ORF">H4R18_001067</name>
</gene>
<evidence type="ECO:0000259" key="8">
    <source>
        <dbReference type="PROSITE" id="PS50908"/>
    </source>
</evidence>
<evidence type="ECO:0000256" key="2">
    <source>
        <dbReference type="ARBA" id="ARBA00022741"/>
    </source>
</evidence>
<name>A0A9W8HGK4_9FUNG</name>
<dbReference type="SUPFAM" id="SSF52540">
    <property type="entry name" value="P-loop containing nucleoside triphosphate hydrolases"/>
    <property type="match status" value="1"/>
</dbReference>
<dbReference type="Pfam" id="PF05773">
    <property type="entry name" value="RWD"/>
    <property type="match status" value="1"/>
</dbReference>
<comment type="caution">
    <text evidence="11">The sequence shown here is derived from an EMBL/GenBank/DDBJ whole genome shotgun (WGS) entry which is preliminary data.</text>
</comment>
<dbReference type="GO" id="GO:0003724">
    <property type="term" value="F:RNA helicase activity"/>
    <property type="evidence" value="ECO:0007669"/>
    <property type="project" value="UniProtKB-EC"/>
</dbReference>
<evidence type="ECO:0000313" key="12">
    <source>
        <dbReference type="Proteomes" id="UP001140217"/>
    </source>
</evidence>
<feature type="region of interest" description="Disordered" evidence="7">
    <location>
        <begin position="184"/>
        <end position="205"/>
    </location>
</feature>
<dbReference type="PROSITE" id="PS51194">
    <property type="entry name" value="HELICASE_CTER"/>
    <property type="match status" value="1"/>
</dbReference>
<dbReference type="Gene3D" id="1.20.120.1080">
    <property type="match status" value="1"/>
</dbReference>
<feature type="region of interest" description="Disordered" evidence="7">
    <location>
        <begin position="531"/>
        <end position="569"/>
    </location>
</feature>
<dbReference type="PROSITE" id="PS50908">
    <property type="entry name" value="RWD"/>
    <property type="match status" value="1"/>
</dbReference>
<dbReference type="InterPro" id="IPR059023">
    <property type="entry name" value="RNA_hel_CTD"/>
</dbReference>
<dbReference type="Gene3D" id="3.40.50.300">
    <property type="entry name" value="P-loop containing nucleotide triphosphate hydrolases"/>
    <property type="match status" value="2"/>
</dbReference>
<dbReference type="Pfam" id="PF00271">
    <property type="entry name" value="Helicase_C"/>
    <property type="match status" value="1"/>
</dbReference>
<dbReference type="PANTHER" id="PTHR18934">
    <property type="entry name" value="ATP-DEPENDENT RNA HELICASE"/>
    <property type="match status" value="1"/>
</dbReference>
<feature type="region of interest" description="Disordered" evidence="7">
    <location>
        <begin position="1"/>
        <end position="57"/>
    </location>
</feature>
<evidence type="ECO:0000256" key="1">
    <source>
        <dbReference type="ARBA" id="ARBA00012552"/>
    </source>
</evidence>
<dbReference type="InterPro" id="IPR056890">
    <property type="entry name" value="UBA_DHX29-like"/>
</dbReference>
<keyword evidence="4 11" id="KW-0347">Helicase</keyword>
<feature type="domain" description="RWD" evidence="8">
    <location>
        <begin position="413"/>
        <end position="516"/>
    </location>
</feature>
<feature type="compositionally biased region" description="Basic and acidic residues" evidence="7">
    <location>
        <begin position="16"/>
        <end position="48"/>
    </location>
</feature>
<keyword evidence="12" id="KW-1185">Reference proteome</keyword>
<dbReference type="PANTHER" id="PTHR18934:SF267">
    <property type="entry name" value="ATP-DEPENDENT RNA HELICASE YLR419W-RELATED"/>
    <property type="match status" value="1"/>
</dbReference>
<dbReference type="InterPro" id="IPR027417">
    <property type="entry name" value="P-loop_NTPase"/>
</dbReference>
<dbReference type="PROSITE" id="PS51192">
    <property type="entry name" value="HELICASE_ATP_BIND_1"/>
    <property type="match status" value="1"/>
</dbReference>
<feature type="domain" description="Helicase ATP-binding" evidence="9">
    <location>
        <begin position="606"/>
        <end position="771"/>
    </location>
</feature>
<dbReference type="EMBL" id="JANBUL010000025">
    <property type="protein sequence ID" value="KAJ2784527.1"/>
    <property type="molecule type" value="Genomic_DNA"/>
</dbReference>
<accession>A0A9W8HGK4</accession>
<dbReference type="SUPFAM" id="SSF54495">
    <property type="entry name" value="UBC-like"/>
    <property type="match status" value="1"/>
</dbReference>
<dbReference type="CDD" id="cd18791">
    <property type="entry name" value="SF2_C_RHA"/>
    <property type="match status" value="1"/>
</dbReference>
<protein>
    <recommendedName>
        <fullName evidence="1">RNA helicase</fullName>
        <ecNumber evidence="1">3.6.4.13</ecNumber>
    </recommendedName>
</protein>
<dbReference type="GO" id="GO:0003723">
    <property type="term" value="F:RNA binding"/>
    <property type="evidence" value="ECO:0007669"/>
    <property type="project" value="TreeGrafter"/>
</dbReference>
<dbReference type="Pfam" id="PF26026">
    <property type="entry name" value="RNA_hel_CTD"/>
    <property type="match status" value="1"/>
</dbReference>
<dbReference type="Pfam" id="PF00270">
    <property type="entry name" value="DEAD"/>
    <property type="match status" value="1"/>
</dbReference>
<proteinExistence type="predicted"/>
<dbReference type="FunFam" id="3.40.50.300:FF:000500">
    <property type="entry name" value="ATP-dependent RNA helicase DHX29"/>
    <property type="match status" value="1"/>
</dbReference>
<dbReference type="InterPro" id="IPR056328">
    <property type="entry name" value="DSRM_DHX29"/>
</dbReference>
<feature type="domain" description="Helicase C-terminal" evidence="10">
    <location>
        <begin position="870"/>
        <end position="1041"/>
    </location>
</feature>
<evidence type="ECO:0000259" key="10">
    <source>
        <dbReference type="PROSITE" id="PS51194"/>
    </source>
</evidence>
<feature type="compositionally biased region" description="Low complexity" evidence="7">
    <location>
        <begin position="1"/>
        <end position="12"/>
    </location>
</feature>
<dbReference type="InterPro" id="IPR001650">
    <property type="entry name" value="Helicase_C-like"/>
</dbReference>
<dbReference type="InterPro" id="IPR011545">
    <property type="entry name" value="DEAD/DEAH_box_helicase_dom"/>
</dbReference>
<dbReference type="InterPro" id="IPR007502">
    <property type="entry name" value="Helicase-assoc_dom"/>
</dbReference>
<keyword evidence="2" id="KW-0547">Nucleotide-binding</keyword>
<dbReference type="Pfam" id="PF24899">
    <property type="entry name" value="UBA_DHX29"/>
    <property type="match status" value="1"/>
</dbReference>
<organism evidence="11 12">
    <name type="scientific">Coemansia javaensis</name>
    <dbReference type="NCBI Taxonomy" id="2761396"/>
    <lineage>
        <taxon>Eukaryota</taxon>
        <taxon>Fungi</taxon>
        <taxon>Fungi incertae sedis</taxon>
        <taxon>Zoopagomycota</taxon>
        <taxon>Kickxellomycotina</taxon>
        <taxon>Kickxellomycetes</taxon>
        <taxon>Kickxellales</taxon>
        <taxon>Kickxellaceae</taxon>
        <taxon>Coemansia</taxon>
    </lineage>
</organism>
<evidence type="ECO:0000313" key="11">
    <source>
        <dbReference type="EMBL" id="KAJ2784527.1"/>
    </source>
</evidence>
<dbReference type="GO" id="GO:0016787">
    <property type="term" value="F:hydrolase activity"/>
    <property type="evidence" value="ECO:0007669"/>
    <property type="project" value="UniProtKB-KW"/>
</dbReference>
<dbReference type="GO" id="GO:0005524">
    <property type="term" value="F:ATP binding"/>
    <property type="evidence" value="ECO:0007669"/>
    <property type="project" value="UniProtKB-KW"/>
</dbReference>
<evidence type="ECO:0000259" key="9">
    <source>
        <dbReference type="PROSITE" id="PS51192"/>
    </source>
</evidence>
<dbReference type="CDD" id="cd17917">
    <property type="entry name" value="DEXHc_RHA-like"/>
    <property type="match status" value="1"/>
</dbReference>
<dbReference type="Pfam" id="PF24385">
    <property type="entry name" value="DSRM_DHX29"/>
    <property type="match status" value="1"/>
</dbReference>
<dbReference type="SMART" id="SM00847">
    <property type="entry name" value="HA2"/>
    <property type="match status" value="1"/>
</dbReference>
<dbReference type="InterPro" id="IPR016135">
    <property type="entry name" value="UBQ-conjugating_enzyme/RWD"/>
</dbReference>
<dbReference type="Proteomes" id="UP001140217">
    <property type="component" value="Unassembled WGS sequence"/>
</dbReference>
<dbReference type="InterPro" id="IPR014001">
    <property type="entry name" value="Helicase_ATP-bd"/>
</dbReference>
<keyword evidence="5" id="KW-0067">ATP-binding</keyword>
<dbReference type="SMART" id="SM00487">
    <property type="entry name" value="DEXDc"/>
    <property type="match status" value="1"/>
</dbReference>
<evidence type="ECO:0000256" key="7">
    <source>
        <dbReference type="SAM" id="MobiDB-lite"/>
    </source>
</evidence>
<sequence length="1409" mass="152538">MGGKQKSSSKGGPKAGAKEAPRDGSKDHQAKDGARDHQQAKKPAEEKPSIFGKWTGKTPVTLLNEHTQRMGWSRASYNVQGGAGTSYCTVVLSKEDKKQPKPVSVVFKPVGTASMGQRHGTALEARHAAATYVLHRLRSNTNMHMSLPPAHRAYWMELEQIKKAAPSEWDYAEDPFAAKAARQKQAEERQAAQAKRAELREQAQRGHKEVLLAPGLRRRWDEMAEVHMSDQSRAQVEMVVRTWTSNWNLSSAAAAEDARPAGDARADILGLAKLGFRPQHVEEASQHTSSRSAALDWLCVHVPEDDLPEQFLRRRYQGAAVVVAPQGDAGAQASALSRRLAAKRLARSGFPTSMCLEAVELALAELGPDCAGDALGLAEARAAHALLNRLCERDPPPPLLAAGPAAQAPDVDDEVAGLEAIYQGEARVARPSAFQVCFRLRPRDAKLCAADAQVVFWLPAGLEYPAQQPAVTVASDEMPAYLKLHVARMLNAQLSADGMPVMFEAASLAEDQIEQWLAAPPPLAGLMGAMTRAEPEPEPEPAPAAEQPQDRARRRQQRPAAAGKRAEADTERLCSEFAQLQLNEDYRRMQRERERLPAAGLRAEVAALVGGHRCVVVSGATGCGKTTQVPQFILDQALGAGRYVNIVCTQPRRLSAIGVATRVAEERAGRLGDVVGYAVRGESRQSRDTRLLFCTTGVLLRMLAEPGDLAHVTHVVCDEVHERSVDSDLLLVLLRQCQQRNRSLTVVLMSATAQSERFAGYFGAAVPVVDIPGRTFPVEDVYVEDFAARFSSEDLFGAAFVQRARGRLEAARARCAAGDGAKGLAEAQQWVAAVDALRARCGSEDRAACLAAWDDRHGRHDSAAAIDFAMVDRVVRHIHATAPPELAVLVFMPGVAEIQRCVELLGQGGAGLHVLALHAGLAPREQQRVFGAPPRGQRKVVVSTNVAETSITIEDIGFVVETGRVREQQYSAESRVARLVTTFCSQAAATQRRGRAGRRQRGVCYRVYTRAAQARVMPEYSTPEIQRAPLEQVCLQAKDLGYADTWALLGAAMDAPAPADVDSAERLLVAVGACDRAKGPLLALGRWMARISTDLRLAKMLVLGAVLSPDIDRVLRLVALMSLRSLYQSSADRDQVAEARSAAAGATQSDWLADLAILERCLASPPKTWPPFVSYMAVSEARATIRTLRDNMAQLDLVPRRPAGAASGAGDDGEVLKALLLAGLSPNIARVVAPRQKYHETISGTVSIEHHARELALYAPDAAAQDADAPPDPGAWRTRSGGQRVFVHPQSVVFSEASYRAPFAAYFRLHAAPFAGGKLMLRDVTVPGVYALLLFGPRLAVDHEYKVIGIGPVLSLRAWPRIGVLVAALRSLLDELLRRRLDDPALDIRAHPVVETVLQLIRTGGAPQP</sequence>
<dbReference type="SMART" id="SM00490">
    <property type="entry name" value="HELICc"/>
    <property type="match status" value="1"/>
</dbReference>
<evidence type="ECO:0000256" key="4">
    <source>
        <dbReference type="ARBA" id="ARBA00022806"/>
    </source>
</evidence>